<dbReference type="NCBIfam" id="TIGR04183">
    <property type="entry name" value="Por_Secre_tail"/>
    <property type="match status" value="1"/>
</dbReference>
<dbReference type="AlphaFoldDB" id="A0A5J4FYT9"/>
<keyword evidence="5" id="KW-1185">Reference proteome</keyword>
<comment type="caution">
    <text evidence="4">The sequence shown here is derived from an EMBL/GenBank/DDBJ whole genome shotgun (WGS) entry which is preliminary data.</text>
</comment>
<feature type="chain" id="PRO_5023881148" description="Secretion system C-terminal sorting domain-containing protein" evidence="2">
    <location>
        <begin position="22"/>
        <end position="459"/>
    </location>
</feature>
<accession>A0A5J4FYT9</accession>
<evidence type="ECO:0000313" key="4">
    <source>
        <dbReference type="EMBL" id="GEQ85306.1"/>
    </source>
</evidence>
<dbReference type="Pfam" id="PF18962">
    <property type="entry name" value="Por_Secre_tail"/>
    <property type="match status" value="1"/>
</dbReference>
<reference evidence="4 5" key="1">
    <citation type="submission" date="2019-08" db="EMBL/GenBank/DDBJ databases">
        <title>Ulvibacter marinistellae sp. nov., isolated from a starfish, Patiria pectinifera.</title>
        <authorList>
            <person name="Kawano K."/>
            <person name="Ushijima N."/>
            <person name="Kihara M."/>
            <person name="Itoh H."/>
        </authorList>
    </citation>
    <scope>NUCLEOTIDE SEQUENCE [LARGE SCALE GENOMIC DNA]</scope>
    <source>
        <strain evidence="4 5">KK4</strain>
    </source>
</reference>
<dbReference type="InterPro" id="IPR026444">
    <property type="entry name" value="Secre_tail"/>
</dbReference>
<dbReference type="RefSeq" id="WP_151893234.1">
    <property type="nucleotide sequence ID" value="NZ_BKCF01000001.1"/>
</dbReference>
<evidence type="ECO:0000256" key="1">
    <source>
        <dbReference type="ARBA" id="ARBA00022729"/>
    </source>
</evidence>
<evidence type="ECO:0000313" key="5">
    <source>
        <dbReference type="Proteomes" id="UP000326994"/>
    </source>
</evidence>
<protein>
    <recommendedName>
        <fullName evidence="3">Secretion system C-terminal sorting domain-containing protein</fullName>
    </recommendedName>
</protein>
<feature type="domain" description="Secretion system C-terminal sorting" evidence="3">
    <location>
        <begin position="380"/>
        <end position="458"/>
    </location>
</feature>
<organism evidence="4 5">
    <name type="scientific">Patiriisocius marinistellae</name>
    <dbReference type="NCBI Taxonomy" id="2494560"/>
    <lineage>
        <taxon>Bacteria</taxon>
        <taxon>Pseudomonadati</taxon>
        <taxon>Bacteroidota</taxon>
        <taxon>Flavobacteriia</taxon>
        <taxon>Flavobacteriales</taxon>
        <taxon>Flavobacteriaceae</taxon>
        <taxon>Patiriisocius</taxon>
    </lineage>
</organism>
<proteinExistence type="predicted"/>
<evidence type="ECO:0000259" key="3">
    <source>
        <dbReference type="Pfam" id="PF18962"/>
    </source>
</evidence>
<dbReference type="Proteomes" id="UP000326994">
    <property type="component" value="Unassembled WGS sequence"/>
</dbReference>
<evidence type="ECO:0000256" key="2">
    <source>
        <dbReference type="SAM" id="SignalP"/>
    </source>
</evidence>
<feature type="signal peptide" evidence="2">
    <location>
        <begin position="1"/>
        <end position="21"/>
    </location>
</feature>
<gene>
    <name evidence="4" type="ORF">ULMS_08140</name>
</gene>
<keyword evidence="1 2" id="KW-0732">Signal</keyword>
<name>A0A5J4FYT9_9FLAO</name>
<dbReference type="EMBL" id="BKCF01000001">
    <property type="protein sequence ID" value="GEQ85306.1"/>
    <property type="molecule type" value="Genomic_DNA"/>
</dbReference>
<sequence>MKALKYLIFLGLFTTFLSSYAQSHIWTQNNGDTNWSTPSNWSAGSVPDINSEVLIPDGFVVEITAAANANSIFLEGASQLIVSSNLTFQEGLDITLVAQLKYRNGTISGGIIENEGTIKFETNQQKLFSNITINNYNLLFFVDSNQVKIGNGTIINNTQNGMIEIFANGGMTREGTTAATVNNYGNIKKYSASGDLGSFYMIFDCNNYGTIEVTQDNQILFLSPQASLSNFTNGILTGNGVFDITSSFLNEGHISPAGIDNIGILHFINVFKTSAATILDIDINASENDVIEITGSVDLEGEIIVNITDTIGFETGQIFTILTTTNGINSCNFPSQIVSNDGGINDIVFNVFCDNNNLILEVETISLSTNNFLSKNKFNLYPNPAFQNENITIEASAEILNSENINIVVYDVLGKRINYKYTSTTQSTTLNMEHATPGLYFVQLLDGDKVVATQKLLVK</sequence>
<dbReference type="OrthoDB" id="1427748at2"/>